<keyword evidence="2" id="KW-0732">Signal</keyword>
<gene>
    <name evidence="4" type="ORF">SAMN05421823_103399</name>
</gene>
<feature type="signal peptide" evidence="2">
    <location>
        <begin position="1"/>
        <end position="20"/>
    </location>
</feature>
<dbReference type="OrthoDB" id="877750at2"/>
<dbReference type="Proteomes" id="UP000198510">
    <property type="component" value="Unassembled WGS sequence"/>
</dbReference>
<evidence type="ECO:0000313" key="4">
    <source>
        <dbReference type="EMBL" id="SDK73008.1"/>
    </source>
</evidence>
<proteinExistence type="predicted"/>
<keyword evidence="5" id="KW-1185">Reference proteome</keyword>
<protein>
    <recommendedName>
        <fullName evidence="3">DUF4476 domain-containing protein</fullName>
    </recommendedName>
</protein>
<feature type="region of interest" description="Disordered" evidence="1">
    <location>
        <begin position="130"/>
        <end position="185"/>
    </location>
</feature>
<feature type="chain" id="PRO_5011707327" description="DUF4476 domain-containing protein" evidence="2">
    <location>
        <begin position="21"/>
        <end position="292"/>
    </location>
</feature>
<dbReference type="RefSeq" id="WP_089681403.1">
    <property type="nucleotide sequence ID" value="NZ_FNFO01000003.1"/>
</dbReference>
<dbReference type="EMBL" id="FNFO01000003">
    <property type="protein sequence ID" value="SDK73008.1"/>
    <property type="molecule type" value="Genomic_DNA"/>
</dbReference>
<reference evidence="4 5" key="1">
    <citation type="submission" date="2016-10" db="EMBL/GenBank/DDBJ databases">
        <authorList>
            <person name="de Groot N.N."/>
        </authorList>
    </citation>
    <scope>NUCLEOTIDE SEQUENCE [LARGE SCALE GENOMIC DNA]</scope>
    <source>
        <strain evidence="4 5">DSM 25186</strain>
    </source>
</reference>
<evidence type="ECO:0000256" key="1">
    <source>
        <dbReference type="SAM" id="MobiDB-lite"/>
    </source>
</evidence>
<evidence type="ECO:0000313" key="5">
    <source>
        <dbReference type="Proteomes" id="UP000198510"/>
    </source>
</evidence>
<dbReference type="AlphaFoldDB" id="A0A1G9EA96"/>
<name>A0A1G9EA96_9BACT</name>
<organism evidence="4 5">
    <name type="scientific">Catalinimonas alkaloidigena</name>
    <dbReference type="NCBI Taxonomy" id="1075417"/>
    <lineage>
        <taxon>Bacteria</taxon>
        <taxon>Pseudomonadati</taxon>
        <taxon>Bacteroidota</taxon>
        <taxon>Cytophagia</taxon>
        <taxon>Cytophagales</taxon>
        <taxon>Catalimonadaceae</taxon>
        <taxon>Catalinimonas</taxon>
    </lineage>
</organism>
<sequence>MKNLFFLLMFLCSLSPVAGAQPQDPAPAQVAPARPCAALTFRTSNRQRIRVFIDRKLMNPRPDVFVKTMGIEPGPHFVTLEIAARGVVNRQSSRILLSDGQETIFEIEHAGWRNYRIVEVGSFALPPDQRCGGSAPVASAPPTAPPATPAPPAEQWPDEPLPDDTSPEAALPPEELPDDSMDVPVDDEVPLCEKTLTDQALASLRDEIEQADADERKLDIAILAVRKAAVRATDVWDLLPLFAEEETRLSFAKFAYHYTCDPQHYQVVNQGFASEASVEALNQYLEELPTPE</sequence>
<dbReference type="Pfam" id="PF14771">
    <property type="entry name" value="DUF4476"/>
    <property type="match status" value="1"/>
</dbReference>
<feature type="compositionally biased region" description="Acidic residues" evidence="1">
    <location>
        <begin position="156"/>
        <end position="166"/>
    </location>
</feature>
<feature type="compositionally biased region" description="Acidic residues" evidence="1">
    <location>
        <begin position="175"/>
        <end position="185"/>
    </location>
</feature>
<evidence type="ECO:0000259" key="3">
    <source>
        <dbReference type="Pfam" id="PF14771"/>
    </source>
</evidence>
<feature type="compositionally biased region" description="Pro residues" evidence="1">
    <location>
        <begin position="142"/>
        <end position="154"/>
    </location>
</feature>
<dbReference type="STRING" id="1075417.SAMN05421823_103399"/>
<dbReference type="InterPro" id="IPR028011">
    <property type="entry name" value="DUF4476"/>
</dbReference>
<evidence type="ECO:0000256" key="2">
    <source>
        <dbReference type="SAM" id="SignalP"/>
    </source>
</evidence>
<accession>A0A1G9EA96</accession>
<feature type="domain" description="DUF4476" evidence="3">
    <location>
        <begin position="197"/>
        <end position="285"/>
    </location>
</feature>